<dbReference type="Gene3D" id="3.80.10.10">
    <property type="entry name" value="Ribonuclease Inhibitor"/>
    <property type="match status" value="2"/>
</dbReference>
<keyword evidence="3" id="KW-1185">Reference proteome</keyword>
<dbReference type="Proteomes" id="UP000035680">
    <property type="component" value="Unassembled WGS sequence"/>
</dbReference>
<keyword evidence="2" id="KW-0677">Repeat</keyword>
<reference evidence="4" key="2">
    <citation type="submission" date="2015-08" db="UniProtKB">
        <authorList>
            <consortium name="WormBaseParasite"/>
        </authorList>
    </citation>
    <scope>IDENTIFICATION</scope>
</reference>
<organism evidence="3 4">
    <name type="scientific">Strongyloides venezuelensis</name>
    <name type="common">Threadworm</name>
    <dbReference type="NCBI Taxonomy" id="75913"/>
    <lineage>
        <taxon>Eukaryota</taxon>
        <taxon>Metazoa</taxon>
        <taxon>Ecdysozoa</taxon>
        <taxon>Nematoda</taxon>
        <taxon>Chromadorea</taxon>
        <taxon>Rhabditida</taxon>
        <taxon>Tylenchina</taxon>
        <taxon>Panagrolaimomorpha</taxon>
        <taxon>Strongyloidoidea</taxon>
        <taxon>Strongyloididae</taxon>
        <taxon>Strongyloides</taxon>
    </lineage>
</organism>
<evidence type="ECO:0000256" key="2">
    <source>
        <dbReference type="ARBA" id="ARBA00022737"/>
    </source>
</evidence>
<dbReference type="InterPro" id="IPR032675">
    <property type="entry name" value="LRR_dom_sf"/>
</dbReference>
<dbReference type="InterPro" id="IPR001611">
    <property type="entry name" value="Leu-rich_rpt"/>
</dbReference>
<dbReference type="InterPro" id="IPR050333">
    <property type="entry name" value="SLRP"/>
</dbReference>
<dbReference type="WBParaSite" id="SVE_0468100.1">
    <property type="protein sequence ID" value="SVE_0468100.1"/>
    <property type="gene ID" value="SVE_0468100"/>
</dbReference>
<proteinExistence type="predicted"/>
<accession>A0A0K0F785</accession>
<evidence type="ECO:0000313" key="4">
    <source>
        <dbReference type="WBParaSite" id="SVE_0468100.1"/>
    </source>
</evidence>
<name>A0A0K0F785_STRVS</name>
<evidence type="ECO:0000313" key="3">
    <source>
        <dbReference type="Proteomes" id="UP000035680"/>
    </source>
</evidence>
<dbReference type="PANTHER" id="PTHR45712:SF22">
    <property type="entry name" value="INSULIN-LIKE GROWTH FACTOR-BINDING PROTEIN COMPLEX ACID LABILE SUBUNIT"/>
    <property type="match status" value="1"/>
</dbReference>
<evidence type="ECO:0000256" key="1">
    <source>
        <dbReference type="ARBA" id="ARBA00022614"/>
    </source>
</evidence>
<dbReference type="AlphaFoldDB" id="A0A0K0F785"/>
<keyword evidence="1" id="KW-0433">Leucine-rich repeat</keyword>
<dbReference type="PANTHER" id="PTHR45712">
    <property type="entry name" value="AGAP008170-PA"/>
    <property type="match status" value="1"/>
</dbReference>
<reference evidence="3" key="1">
    <citation type="submission" date="2014-07" db="EMBL/GenBank/DDBJ databases">
        <authorList>
            <person name="Martin A.A"/>
            <person name="De Silva N."/>
        </authorList>
    </citation>
    <scope>NUCLEOTIDE SEQUENCE</scope>
</reference>
<dbReference type="STRING" id="75913.A0A0K0F785"/>
<dbReference type="PROSITE" id="PS51450">
    <property type="entry name" value="LRR"/>
    <property type="match status" value="3"/>
</dbReference>
<dbReference type="SUPFAM" id="SSF52058">
    <property type="entry name" value="L domain-like"/>
    <property type="match status" value="1"/>
</dbReference>
<protein>
    <submittedName>
        <fullName evidence="4">Ig-like domain-containing protein</fullName>
    </submittedName>
</protein>
<sequence length="833" mass="96848">MLFFFLSKQCECKEVVQNLQENVTISHGEYDESVWASLKTKVVNIYRDHNDYSHLVEINPCYEFGCSCVNTTDTIICENSNFNDLLYSNLTKFDPKKIFLRHVSIYHLNFTSFFEKFPNVRVLGMEHCRIRDFIIKNKMFLLKELYMSHNYLSNFDNICLLLEFLPNLRTLSFNFNHFNTIDECSNVIYNNLRNLSLANNEIAYIKNVPAVGLRFLNISSNQISSIPAKIFESRLEDLSISDNRITELPKINTKSLIRFEANNLKIDDLSFVRESKLEFLSLENSHIYIFNFTKQRLKSLNYLSLLNSRWLTNIEGEAPQTLKTLKLSNSLVAKFPDTFFKNTKNINLVLENSNFSCDECFLNWTKGLVNFDYNAIGCHKIKEHKDCDVIIDNSVLPKTKNITIIREKLGLKKILPCNFAGNSVKGLEWKKVHPETLIGSVDMRNIGNPVTIFKPNHYQILPGGALLLKEISQDMVERYTCTVFSETKNYSSTISFRLDFSQWYSTNIFDSVFWGACFCSLMTCLASFLFNITWIILKNIALWWLNRAERLSRVKGMVDAIERYRQKQVERIQDSYHRNIEAIRENYNAQREQLTMSYSNQMKKFSDYRQQRIENIHEHIEGIREQYNQQIQRIKEFGSKRAEQLCDSYEQQLIRVKTFTLQNRLKLIRQYKVKQKVINKLLERYNDNSADLNEADKEAEIRRVLDLNEMDLETNEALLDRSPSYYSLPEFCTDEDISSLRSKNNYTSPNRHILNNQSSLNEQEQNNHKSISSPNATFKCLDLPGPSGVQVVSPKPNVIDKQAVSSILSDGSLTASLNSGNSLSSEKNCQQKS</sequence>